<evidence type="ECO:0000313" key="2">
    <source>
        <dbReference type="Proteomes" id="UP001162131"/>
    </source>
</evidence>
<reference evidence="1" key="1">
    <citation type="submission" date="2021-09" db="EMBL/GenBank/DDBJ databases">
        <authorList>
            <consortium name="AG Swart"/>
            <person name="Singh M."/>
            <person name="Singh A."/>
            <person name="Seah K."/>
            <person name="Emmerich C."/>
        </authorList>
    </citation>
    <scope>NUCLEOTIDE SEQUENCE</scope>
    <source>
        <strain evidence="1">ATCC30299</strain>
    </source>
</reference>
<comment type="caution">
    <text evidence="1">The sequence shown here is derived from an EMBL/GenBank/DDBJ whole genome shotgun (WGS) entry which is preliminary data.</text>
</comment>
<proteinExistence type="predicted"/>
<dbReference type="Proteomes" id="UP001162131">
    <property type="component" value="Unassembled WGS sequence"/>
</dbReference>
<gene>
    <name evidence="1" type="ORF">BSTOLATCC_MIC42331</name>
</gene>
<dbReference type="AlphaFoldDB" id="A0AAU9JNM0"/>
<name>A0AAU9JNM0_9CILI</name>
<protein>
    <submittedName>
        <fullName evidence="1">Uncharacterized protein</fullName>
    </submittedName>
</protein>
<organism evidence="1 2">
    <name type="scientific">Blepharisma stoltei</name>
    <dbReference type="NCBI Taxonomy" id="1481888"/>
    <lineage>
        <taxon>Eukaryota</taxon>
        <taxon>Sar</taxon>
        <taxon>Alveolata</taxon>
        <taxon>Ciliophora</taxon>
        <taxon>Postciliodesmatophora</taxon>
        <taxon>Heterotrichea</taxon>
        <taxon>Heterotrichida</taxon>
        <taxon>Blepharismidae</taxon>
        <taxon>Blepharisma</taxon>
    </lineage>
</organism>
<accession>A0AAU9JNM0</accession>
<sequence length="103" mass="12535">MRQMRSWKFFFFSYKKKLENATNGKKLENATNEGGYYIRLGHAGTLFCEVCQQMGHNESGHKRIAKRRADRQGKEELMKEDLERKSWDSTRRRRWWYWNKPGK</sequence>
<keyword evidence="2" id="KW-1185">Reference proteome</keyword>
<dbReference type="EMBL" id="CAJZBQ010000041">
    <property type="protein sequence ID" value="CAG9326704.1"/>
    <property type="molecule type" value="Genomic_DNA"/>
</dbReference>
<evidence type="ECO:0000313" key="1">
    <source>
        <dbReference type="EMBL" id="CAG9326704.1"/>
    </source>
</evidence>